<organism evidence="2 3">
    <name type="scientific">Blastococcus colisei</name>
    <dbReference type="NCBI Taxonomy" id="1564162"/>
    <lineage>
        <taxon>Bacteria</taxon>
        <taxon>Bacillati</taxon>
        <taxon>Actinomycetota</taxon>
        <taxon>Actinomycetes</taxon>
        <taxon>Geodermatophilales</taxon>
        <taxon>Geodermatophilaceae</taxon>
        <taxon>Blastococcus</taxon>
    </lineage>
</organism>
<feature type="region of interest" description="Disordered" evidence="1">
    <location>
        <begin position="30"/>
        <end position="58"/>
    </location>
</feature>
<dbReference type="Proteomes" id="UP000319865">
    <property type="component" value="Unassembled WGS sequence"/>
</dbReference>
<sequence>MTESTPGSSTSDLLQSLSADLSALVRQEFQRAQQEMTGKARQAGGPVRSSVPRVFSAP</sequence>
<evidence type="ECO:0000313" key="3">
    <source>
        <dbReference type="Proteomes" id="UP000319865"/>
    </source>
</evidence>
<comment type="caution">
    <text evidence="2">The sequence shown here is derived from an EMBL/GenBank/DDBJ whole genome shotgun (WGS) entry which is preliminary data.</text>
</comment>
<protein>
    <submittedName>
        <fullName evidence="2">Uncharacterized protein</fullName>
    </submittedName>
</protein>
<name>A0A543PER4_9ACTN</name>
<evidence type="ECO:0000313" key="2">
    <source>
        <dbReference type="EMBL" id="TQN42561.1"/>
    </source>
</evidence>
<reference evidence="2 3" key="1">
    <citation type="submission" date="2019-06" db="EMBL/GenBank/DDBJ databases">
        <title>Sequencing the genomes of 1000 actinobacteria strains.</title>
        <authorList>
            <person name="Klenk H.-P."/>
        </authorList>
    </citation>
    <scope>NUCLEOTIDE SEQUENCE [LARGE SCALE GENOMIC DNA]</scope>
    <source>
        <strain evidence="2 3">DSM 46837</strain>
    </source>
</reference>
<accession>A0A543PER4</accession>
<keyword evidence="3" id="KW-1185">Reference proteome</keyword>
<dbReference type="RefSeq" id="WP_142025176.1">
    <property type="nucleotide sequence ID" value="NZ_VFQE01000001.1"/>
</dbReference>
<evidence type="ECO:0000256" key="1">
    <source>
        <dbReference type="SAM" id="MobiDB-lite"/>
    </source>
</evidence>
<dbReference type="EMBL" id="VFQE01000001">
    <property type="protein sequence ID" value="TQN42561.1"/>
    <property type="molecule type" value="Genomic_DNA"/>
</dbReference>
<gene>
    <name evidence="2" type="ORF">FHU33_1965</name>
</gene>
<proteinExistence type="predicted"/>
<dbReference type="AlphaFoldDB" id="A0A543PER4"/>